<protein>
    <submittedName>
        <fullName evidence="1">Uncharacterized protein</fullName>
    </submittedName>
</protein>
<dbReference type="EMBL" id="JBHTBH010000023">
    <property type="protein sequence ID" value="MFC7331480.1"/>
    <property type="molecule type" value="Genomic_DNA"/>
</dbReference>
<dbReference type="RefSeq" id="WP_379874346.1">
    <property type="nucleotide sequence ID" value="NZ_JBHTBH010000023.1"/>
</dbReference>
<dbReference type="Proteomes" id="UP001596540">
    <property type="component" value="Unassembled WGS sequence"/>
</dbReference>
<comment type="caution">
    <text evidence="1">The sequence shown here is derived from an EMBL/GenBank/DDBJ whole genome shotgun (WGS) entry which is preliminary data.</text>
</comment>
<keyword evidence="2" id="KW-1185">Reference proteome</keyword>
<evidence type="ECO:0000313" key="1">
    <source>
        <dbReference type="EMBL" id="MFC7331480.1"/>
    </source>
</evidence>
<sequence>MPRPRATPRPPAGPEDELGVAELLAALRAARRLAGATARVGRPA</sequence>
<accession>A0ABW2KPX6</accession>
<gene>
    <name evidence="1" type="ORF">ACFQRF_27420</name>
</gene>
<evidence type="ECO:0000313" key="2">
    <source>
        <dbReference type="Proteomes" id="UP001596540"/>
    </source>
</evidence>
<proteinExistence type="predicted"/>
<name>A0ABW2KPX6_9ACTN</name>
<reference evidence="2" key="1">
    <citation type="journal article" date="2019" name="Int. J. Syst. Evol. Microbiol.">
        <title>The Global Catalogue of Microorganisms (GCM) 10K type strain sequencing project: providing services to taxonomists for standard genome sequencing and annotation.</title>
        <authorList>
            <consortium name="The Broad Institute Genomics Platform"/>
            <consortium name="The Broad Institute Genome Sequencing Center for Infectious Disease"/>
            <person name="Wu L."/>
            <person name="Ma J."/>
        </authorList>
    </citation>
    <scope>NUCLEOTIDE SEQUENCE [LARGE SCALE GENOMIC DNA]</scope>
    <source>
        <strain evidence="2">CGMCC 4.7382</strain>
    </source>
</reference>
<organism evidence="1 2">
    <name type="scientific">Marinactinospora rubrisoli</name>
    <dbReference type="NCBI Taxonomy" id="2715399"/>
    <lineage>
        <taxon>Bacteria</taxon>
        <taxon>Bacillati</taxon>
        <taxon>Actinomycetota</taxon>
        <taxon>Actinomycetes</taxon>
        <taxon>Streptosporangiales</taxon>
        <taxon>Nocardiopsidaceae</taxon>
        <taxon>Marinactinospora</taxon>
    </lineage>
</organism>